<sequence>MKALIRRSAAALLRPLVGGRARLRWTHLILGGALLMPYWLLGTVIVGPLLDADAMFSNSLGLQFGAYAAALPLAAASALFPVVRPLSVAAARALCGIAEGSLADGPARSRAARARTAGWFTLHVGLGGIISGMSLALPPFAVALMVLPLSSELRESRLGMPRVFGHGWVVPLAPLAGILSLVALAACAAASAALLARLAPVLLGPTPSDRLAAAERRAADLAVRNRLARELHDSVGHALSAVTLQAGAARRILDSDAPKDMEFVREALTAIEETTRRTVGELDSVLGLLRQDDDPDADGGAASGPTLDALEGLLARCGVPVTLTVAGDRGTAAVPEPVSREAYRIVQEGLSNALRHGGAAPVTLHVALSTEKLEISMENPLPGAAPAPVGQAAPEPVVQPVVQPVVVRPGGGRGLRGVAERATLLGGHAEAGPDGPLWRLAVTLPLPADGGSLRTRR</sequence>
<dbReference type="Pfam" id="PF07730">
    <property type="entry name" value="HisKA_3"/>
    <property type="match status" value="1"/>
</dbReference>
<dbReference type="InterPro" id="IPR011712">
    <property type="entry name" value="Sig_transdc_His_kin_sub3_dim/P"/>
</dbReference>
<protein>
    <recommendedName>
        <fullName evidence="2">histidine kinase</fullName>
        <ecNumber evidence="2">2.7.13.3</ecNumber>
    </recommendedName>
</protein>
<feature type="transmembrane region" description="Helical" evidence="9">
    <location>
        <begin position="168"/>
        <end position="195"/>
    </location>
</feature>
<keyword evidence="5" id="KW-0547">Nucleotide-binding</keyword>
<keyword evidence="8" id="KW-0902">Two-component regulatory system</keyword>
<evidence type="ECO:0000256" key="9">
    <source>
        <dbReference type="SAM" id="Phobius"/>
    </source>
</evidence>
<evidence type="ECO:0000313" key="12">
    <source>
        <dbReference type="Proteomes" id="UP000660265"/>
    </source>
</evidence>
<evidence type="ECO:0000256" key="5">
    <source>
        <dbReference type="ARBA" id="ARBA00022741"/>
    </source>
</evidence>
<evidence type="ECO:0000256" key="8">
    <source>
        <dbReference type="ARBA" id="ARBA00023012"/>
    </source>
</evidence>
<keyword evidence="3" id="KW-0597">Phosphoprotein</keyword>
<keyword evidence="12" id="KW-1185">Reference proteome</keyword>
<evidence type="ECO:0000256" key="2">
    <source>
        <dbReference type="ARBA" id="ARBA00012438"/>
    </source>
</evidence>
<evidence type="ECO:0000313" key="11">
    <source>
        <dbReference type="EMBL" id="GGK02750.1"/>
    </source>
</evidence>
<accession>A0ABQ2EAD7</accession>
<feature type="transmembrane region" description="Helical" evidence="9">
    <location>
        <begin position="118"/>
        <end position="148"/>
    </location>
</feature>
<evidence type="ECO:0000256" key="6">
    <source>
        <dbReference type="ARBA" id="ARBA00022777"/>
    </source>
</evidence>
<keyword evidence="9" id="KW-0472">Membrane</keyword>
<evidence type="ECO:0000256" key="7">
    <source>
        <dbReference type="ARBA" id="ARBA00022840"/>
    </source>
</evidence>
<dbReference type="InterPro" id="IPR036890">
    <property type="entry name" value="HATPase_C_sf"/>
</dbReference>
<dbReference type="PANTHER" id="PTHR24421">
    <property type="entry name" value="NITRATE/NITRITE SENSOR PROTEIN NARX-RELATED"/>
    <property type="match status" value="1"/>
</dbReference>
<name>A0ABQ2EAD7_9ACTN</name>
<keyword evidence="6 11" id="KW-0418">Kinase</keyword>
<keyword evidence="9" id="KW-0812">Transmembrane</keyword>
<dbReference type="Proteomes" id="UP000660265">
    <property type="component" value="Unassembled WGS sequence"/>
</dbReference>
<dbReference type="EC" id="2.7.13.3" evidence="2"/>
<feature type="domain" description="Signal transduction histidine kinase subgroup 3 dimerisation and phosphoacceptor" evidence="10">
    <location>
        <begin position="224"/>
        <end position="293"/>
    </location>
</feature>
<dbReference type="SUPFAM" id="SSF55874">
    <property type="entry name" value="ATPase domain of HSP90 chaperone/DNA topoisomerase II/histidine kinase"/>
    <property type="match status" value="1"/>
</dbReference>
<feature type="transmembrane region" description="Helical" evidence="9">
    <location>
        <begin position="62"/>
        <end position="83"/>
    </location>
</feature>
<proteinExistence type="predicted"/>
<evidence type="ECO:0000259" key="10">
    <source>
        <dbReference type="Pfam" id="PF07730"/>
    </source>
</evidence>
<gene>
    <name evidence="11" type="ORF">GCM10011583_37990</name>
</gene>
<dbReference type="RefSeq" id="WP_189108672.1">
    <property type="nucleotide sequence ID" value="NZ_BMMV01000011.1"/>
</dbReference>
<dbReference type="Gene3D" id="3.30.565.10">
    <property type="entry name" value="Histidine kinase-like ATPase, C-terminal domain"/>
    <property type="match status" value="1"/>
</dbReference>
<keyword evidence="9" id="KW-1133">Transmembrane helix</keyword>
<evidence type="ECO:0000256" key="1">
    <source>
        <dbReference type="ARBA" id="ARBA00000085"/>
    </source>
</evidence>
<comment type="caution">
    <text evidence="11">The sequence shown here is derived from an EMBL/GenBank/DDBJ whole genome shotgun (WGS) entry which is preliminary data.</text>
</comment>
<dbReference type="Gene3D" id="1.20.5.1930">
    <property type="match status" value="1"/>
</dbReference>
<evidence type="ECO:0000256" key="4">
    <source>
        <dbReference type="ARBA" id="ARBA00022679"/>
    </source>
</evidence>
<organism evidence="11 12">
    <name type="scientific">Streptomyces camponoticapitis</name>
    <dbReference type="NCBI Taxonomy" id="1616125"/>
    <lineage>
        <taxon>Bacteria</taxon>
        <taxon>Bacillati</taxon>
        <taxon>Actinomycetota</taxon>
        <taxon>Actinomycetes</taxon>
        <taxon>Kitasatosporales</taxon>
        <taxon>Streptomycetaceae</taxon>
        <taxon>Streptomyces</taxon>
    </lineage>
</organism>
<dbReference type="PANTHER" id="PTHR24421:SF10">
    <property type="entry name" value="NITRATE_NITRITE SENSOR PROTEIN NARQ"/>
    <property type="match status" value="1"/>
</dbReference>
<dbReference type="EMBL" id="BMMV01000011">
    <property type="protein sequence ID" value="GGK02750.1"/>
    <property type="molecule type" value="Genomic_DNA"/>
</dbReference>
<comment type="catalytic activity">
    <reaction evidence="1">
        <text>ATP + protein L-histidine = ADP + protein N-phospho-L-histidine.</text>
        <dbReference type="EC" id="2.7.13.3"/>
    </reaction>
</comment>
<keyword evidence="7" id="KW-0067">ATP-binding</keyword>
<reference evidence="12" key="1">
    <citation type="journal article" date="2019" name="Int. J. Syst. Evol. Microbiol.">
        <title>The Global Catalogue of Microorganisms (GCM) 10K type strain sequencing project: providing services to taxonomists for standard genome sequencing and annotation.</title>
        <authorList>
            <consortium name="The Broad Institute Genomics Platform"/>
            <consortium name="The Broad Institute Genome Sequencing Center for Infectious Disease"/>
            <person name="Wu L."/>
            <person name="Ma J."/>
        </authorList>
    </citation>
    <scope>NUCLEOTIDE SEQUENCE [LARGE SCALE GENOMIC DNA]</scope>
    <source>
        <strain evidence="12">CGMCC 4.7275</strain>
    </source>
</reference>
<evidence type="ECO:0000256" key="3">
    <source>
        <dbReference type="ARBA" id="ARBA00022553"/>
    </source>
</evidence>
<keyword evidence="4" id="KW-0808">Transferase</keyword>
<dbReference type="GO" id="GO:0016301">
    <property type="term" value="F:kinase activity"/>
    <property type="evidence" value="ECO:0007669"/>
    <property type="project" value="UniProtKB-KW"/>
</dbReference>
<feature type="transmembrane region" description="Helical" evidence="9">
    <location>
        <begin position="28"/>
        <end position="50"/>
    </location>
</feature>
<dbReference type="InterPro" id="IPR050482">
    <property type="entry name" value="Sensor_HK_TwoCompSys"/>
</dbReference>